<dbReference type="STRING" id="7240.B4R5T2"/>
<dbReference type="HOGENOM" id="CLU_1512205_0_0_1"/>
<sequence>MSCFSAMSAPLLGEMEQTIGMLERGTIVTKLYGKQRRPDRRHLMLIRETRQLLWATVATQTPRTDYEGAIQLREIREIRVGKHSKEFRLFADDCQRFESSKCFVILHGNHFKLKSFSVVALSEIEADNWGAGAYVTWSRTLWEHHIPCKLTAGCVASTTKSRMSTRIPPRPRNSRQPR</sequence>
<name>B4R5T2_DROSI</name>
<dbReference type="InterPro" id="IPR011993">
    <property type="entry name" value="PH-like_dom_sf"/>
</dbReference>
<dbReference type="Pfam" id="PF16457">
    <property type="entry name" value="PH_12"/>
    <property type="match status" value="1"/>
</dbReference>
<evidence type="ECO:0000259" key="2">
    <source>
        <dbReference type="PROSITE" id="PS50003"/>
    </source>
</evidence>
<dbReference type="GO" id="GO:0070373">
    <property type="term" value="P:negative regulation of ERK1 and ERK2 cascade"/>
    <property type="evidence" value="ECO:0007669"/>
    <property type="project" value="EnsemblMetazoa"/>
</dbReference>
<dbReference type="OrthoDB" id="269822at2759"/>
<reference evidence="3 4" key="1">
    <citation type="journal article" date="2007" name="Nature">
        <title>Evolution of genes and genomes on the Drosophila phylogeny.</title>
        <authorList>
            <consortium name="Drosophila 12 Genomes Consortium"/>
            <person name="Clark A.G."/>
            <person name="Eisen M.B."/>
            <person name="Smith D.R."/>
            <person name="Bergman C.M."/>
            <person name="Oliver B."/>
            <person name="Markow T.A."/>
            <person name="Kaufman T.C."/>
            <person name="Kellis M."/>
            <person name="Gelbart W."/>
            <person name="Iyer V.N."/>
            <person name="Pollard D.A."/>
            <person name="Sackton T.B."/>
            <person name="Larracuente A.M."/>
            <person name="Singh N.D."/>
            <person name="Abad J.P."/>
            <person name="Abt D.N."/>
            <person name="Adryan B."/>
            <person name="Aguade M."/>
            <person name="Akashi H."/>
            <person name="Anderson W.W."/>
            <person name="Aquadro C.F."/>
            <person name="Ardell D.H."/>
            <person name="Arguello R."/>
            <person name="Artieri C.G."/>
            <person name="Barbash D.A."/>
            <person name="Barker D."/>
            <person name="Barsanti P."/>
            <person name="Batterham P."/>
            <person name="Batzoglou S."/>
            <person name="Begun D."/>
            <person name="Bhutkar A."/>
            <person name="Blanco E."/>
            <person name="Bosak S.A."/>
            <person name="Bradley R.K."/>
            <person name="Brand A.D."/>
            <person name="Brent M.R."/>
            <person name="Brooks A.N."/>
            <person name="Brown R.H."/>
            <person name="Butlin R.K."/>
            <person name="Caggese C."/>
            <person name="Calvi B.R."/>
            <person name="Bernardo de Carvalho A."/>
            <person name="Caspi A."/>
            <person name="Castrezana S."/>
            <person name="Celniker S.E."/>
            <person name="Chang J.L."/>
            <person name="Chapple C."/>
            <person name="Chatterji S."/>
            <person name="Chinwalla A."/>
            <person name="Civetta A."/>
            <person name="Clifton S.W."/>
            <person name="Comeron J.M."/>
            <person name="Costello J.C."/>
            <person name="Coyne J.A."/>
            <person name="Daub J."/>
            <person name="David R.G."/>
            <person name="Delcher A.L."/>
            <person name="Delehaunty K."/>
            <person name="Do C.B."/>
            <person name="Ebling H."/>
            <person name="Edwards K."/>
            <person name="Eickbush T."/>
            <person name="Evans J.D."/>
            <person name="Filipski A."/>
            <person name="Findeiss S."/>
            <person name="Freyhult E."/>
            <person name="Fulton L."/>
            <person name="Fulton R."/>
            <person name="Garcia A.C."/>
            <person name="Gardiner A."/>
            <person name="Garfield D.A."/>
            <person name="Garvin B.E."/>
            <person name="Gibson G."/>
            <person name="Gilbert D."/>
            <person name="Gnerre S."/>
            <person name="Godfrey J."/>
            <person name="Good R."/>
            <person name="Gotea V."/>
            <person name="Gravely B."/>
            <person name="Greenberg A.J."/>
            <person name="Griffiths-Jones S."/>
            <person name="Gross S."/>
            <person name="Guigo R."/>
            <person name="Gustafson E.A."/>
            <person name="Haerty W."/>
            <person name="Hahn M.W."/>
            <person name="Halligan D.L."/>
            <person name="Halpern A.L."/>
            <person name="Halter G.M."/>
            <person name="Han M.V."/>
            <person name="Heger A."/>
            <person name="Hillier L."/>
            <person name="Hinrichs A.S."/>
            <person name="Holmes I."/>
            <person name="Hoskins R.A."/>
            <person name="Hubisz M.J."/>
            <person name="Hultmark D."/>
            <person name="Huntley M.A."/>
            <person name="Jaffe D.B."/>
            <person name="Jagadeeshan S."/>
            <person name="Jeck W.R."/>
            <person name="Johnson J."/>
            <person name="Jones C.D."/>
            <person name="Jordan W.C."/>
            <person name="Karpen G.H."/>
            <person name="Kataoka E."/>
            <person name="Keightley P.D."/>
            <person name="Kheradpour P."/>
            <person name="Kirkness E.F."/>
            <person name="Koerich L.B."/>
            <person name="Kristiansen K."/>
            <person name="Kudrna D."/>
            <person name="Kulathinal R.J."/>
            <person name="Kumar S."/>
            <person name="Kwok R."/>
            <person name="Lander E."/>
            <person name="Langley C.H."/>
            <person name="Lapoint R."/>
            <person name="Lazzaro B.P."/>
            <person name="Lee S.J."/>
            <person name="Levesque L."/>
            <person name="Li R."/>
            <person name="Lin C.F."/>
            <person name="Lin M.F."/>
            <person name="Lindblad-Toh K."/>
            <person name="Llopart A."/>
            <person name="Long M."/>
            <person name="Low L."/>
            <person name="Lozovsky E."/>
            <person name="Lu J."/>
            <person name="Luo M."/>
            <person name="Machado C.A."/>
            <person name="Makalowski W."/>
            <person name="Marzo M."/>
            <person name="Matsuda M."/>
            <person name="Matzkin L."/>
            <person name="McAllister B."/>
            <person name="McBride C.S."/>
            <person name="McKernan B."/>
            <person name="McKernan K."/>
            <person name="Mendez-Lago M."/>
            <person name="Minx P."/>
            <person name="Mollenhauer M.U."/>
            <person name="Montooth K."/>
            <person name="Mount S.M."/>
            <person name="Mu X."/>
            <person name="Myers E."/>
            <person name="Negre B."/>
            <person name="Newfeld S."/>
            <person name="Nielsen R."/>
            <person name="Noor M.A."/>
            <person name="O'Grady P."/>
            <person name="Pachter L."/>
            <person name="Papaceit M."/>
            <person name="Parisi M.J."/>
            <person name="Parisi M."/>
            <person name="Parts L."/>
            <person name="Pedersen J.S."/>
            <person name="Pesole G."/>
            <person name="Phillippy A.M."/>
            <person name="Ponting C.P."/>
            <person name="Pop M."/>
            <person name="Porcelli D."/>
            <person name="Powell J.R."/>
            <person name="Prohaska S."/>
            <person name="Pruitt K."/>
            <person name="Puig M."/>
            <person name="Quesneville H."/>
            <person name="Ram K.R."/>
            <person name="Rand D."/>
            <person name="Rasmussen M.D."/>
            <person name="Reed L.K."/>
            <person name="Reenan R."/>
            <person name="Reily A."/>
            <person name="Remington K.A."/>
            <person name="Rieger T.T."/>
            <person name="Ritchie M.G."/>
            <person name="Robin C."/>
            <person name="Rogers Y.H."/>
            <person name="Rohde C."/>
            <person name="Rozas J."/>
            <person name="Rubenfield M.J."/>
            <person name="Ruiz A."/>
            <person name="Russo S."/>
            <person name="Salzberg S.L."/>
            <person name="Sanchez-Gracia A."/>
            <person name="Saranga D.J."/>
            <person name="Sato H."/>
            <person name="Schaeffer S.W."/>
            <person name="Schatz M.C."/>
            <person name="Schlenke T."/>
            <person name="Schwartz R."/>
            <person name="Segarra C."/>
            <person name="Singh R.S."/>
            <person name="Sirot L."/>
            <person name="Sirota M."/>
            <person name="Sisneros N.B."/>
            <person name="Smith C.D."/>
            <person name="Smith T.F."/>
            <person name="Spieth J."/>
            <person name="Stage D.E."/>
            <person name="Stark A."/>
            <person name="Stephan W."/>
            <person name="Strausberg R.L."/>
            <person name="Strempel S."/>
            <person name="Sturgill D."/>
            <person name="Sutton G."/>
            <person name="Sutton G.G."/>
            <person name="Tao W."/>
            <person name="Teichmann S."/>
            <person name="Tobari Y.N."/>
            <person name="Tomimura Y."/>
            <person name="Tsolas J.M."/>
            <person name="Valente V.L."/>
            <person name="Venter E."/>
            <person name="Venter J.C."/>
            <person name="Vicario S."/>
            <person name="Vieira F.G."/>
            <person name="Vilella A.J."/>
            <person name="Villasante A."/>
            <person name="Walenz B."/>
            <person name="Wang J."/>
            <person name="Wasserman M."/>
            <person name="Watts T."/>
            <person name="Wilson D."/>
            <person name="Wilson R.K."/>
            <person name="Wing R.A."/>
            <person name="Wolfner M.F."/>
            <person name="Wong A."/>
            <person name="Wong G.K."/>
            <person name="Wu C.I."/>
            <person name="Wu G."/>
            <person name="Yamamoto D."/>
            <person name="Yang H.P."/>
            <person name="Yang S.P."/>
            <person name="Yorke J.A."/>
            <person name="Yoshida K."/>
            <person name="Zdobnov E."/>
            <person name="Zhang P."/>
            <person name="Zhang Y."/>
            <person name="Zimin A.V."/>
            <person name="Baldwin J."/>
            <person name="Abdouelleil A."/>
            <person name="Abdulkadir J."/>
            <person name="Abebe A."/>
            <person name="Abera B."/>
            <person name="Abreu J."/>
            <person name="Acer S.C."/>
            <person name="Aftuck L."/>
            <person name="Alexander A."/>
            <person name="An P."/>
            <person name="Anderson E."/>
            <person name="Anderson S."/>
            <person name="Arachi H."/>
            <person name="Azer M."/>
            <person name="Bachantsang P."/>
            <person name="Barry A."/>
            <person name="Bayul T."/>
            <person name="Berlin A."/>
            <person name="Bessette D."/>
            <person name="Bloom T."/>
            <person name="Blye J."/>
            <person name="Boguslavskiy L."/>
            <person name="Bonnet C."/>
            <person name="Boukhgalter B."/>
            <person name="Bourzgui I."/>
            <person name="Brown A."/>
            <person name="Cahill P."/>
            <person name="Channer S."/>
            <person name="Cheshatsang Y."/>
            <person name="Chuda L."/>
            <person name="Citroen M."/>
            <person name="Collymore A."/>
            <person name="Cooke P."/>
            <person name="Costello M."/>
            <person name="D'Aco K."/>
            <person name="Daza R."/>
            <person name="De Haan G."/>
            <person name="DeGray S."/>
            <person name="DeMaso C."/>
            <person name="Dhargay N."/>
            <person name="Dooley K."/>
            <person name="Dooley E."/>
            <person name="Doricent M."/>
            <person name="Dorje P."/>
            <person name="Dorjee K."/>
            <person name="Dupes A."/>
            <person name="Elong R."/>
            <person name="Falk J."/>
            <person name="Farina A."/>
            <person name="Faro S."/>
            <person name="Ferguson D."/>
            <person name="Fisher S."/>
            <person name="Foley C.D."/>
            <person name="Franke A."/>
            <person name="Friedrich D."/>
            <person name="Gadbois L."/>
            <person name="Gearin G."/>
            <person name="Gearin C.R."/>
            <person name="Giannoukos G."/>
            <person name="Goode T."/>
            <person name="Graham J."/>
            <person name="Grandbois E."/>
            <person name="Grewal S."/>
            <person name="Gyaltsen K."/>
            <person name="Hafez N."/>
            <person name="Hagos B."/>
            <person name="Hall J."/>
            <person name="Henson C."/>
            <person name="Hollinger A."/>
            <person name="Honan T."/>
            <person name="Huard M.D."/>
            <person name="Hughes L."/>
            <person name="Hurhula B."/>
            <person name="Husby M.E."/>
            <person name="Kamat A."/>
            <person name="Kanga B."/>
            <person name="Kashin S."/>
            <person name="Khazanovich D."/>
            <person name="Kisner P."/>
            <person name="Lance K."/>
            <person name="Lara M."/>
            <person name="Lee W."/>
            <person name="Lennon N."/>
            <person name="Letendre F."/>
            <person name="LeVine R."/>
            <person name="Lipovsky A."/>
            <person name="Liu X."/>
            <person name="Liu J."/>
            <person name="Liu S."/>
            <person name="Lokyitsang T."/>
            <person name="Lokyitsang Y."/>
            <person name="Lubonja R."/>
            <person name="Lui A."/>
            <person name="MacDonald P."/>
            <person name="Magnisalis V."/>
            <person name="Maru K."/>
            <person name="Matthews C."/>
            <person name="McCusker W."/>
            <person name="McDonough S."/>
            <person name="Mehta T."/>
            <person name="Meldrim J."/>
            <person name="Meneus L."/>
            <person name="Mihai O."/>
            <person name="Mihalev A."/>
            <person name="Mihova T."/>
            <person name="Mittelman R."/>
            <person name="Mlenga V."/>
            <person name="Montmayeur A."/>
            <person name="Mulrain L."/>
            <person name="Navidi A."/>
            <person name="Naylor J."/>
            <person name="Negash T."/>
            <person name="Nguyen T."/>
            <person name="Nguyen N."/>
            <person name="Nicol R."/>
            <person name="Norbu C."/>
            <person name="Norbu N."/>
            <person name="Novod N."/>
            <person name="O'Neill B."/>
            <person name="Osman S."/>
            <person name="Markiewicz E."/>
            <person name="Oyono O.L."/>
            <person name="Patti C."/>
            <person name="Phunkhang P."/>
            <person name="Pierre F."/>
            <person name="Priest M."/>
            <person name="Raghuraman S."/>
            <person name="Rege F."/>
            <person name="Reyes R."/>
            <person name="Rise C."/>
            <person name="Rogov P."/>
            <person name="Ross K."/>
            <person name="Ryan E."/>
            <person name="Settipalli S."/>
            <person name="Shea T."/>
            <person name="Sherpa N."/>
            <person name="Shi L."/>
            <person name="Shih D."/>
            <person name="Sparrow T."/>
            <person name="Spaulding J."/>
            <person name="Stalker J."/>
            <person name="Stange-Thomann N."/>
            <person name="Stavropoulos S."/>
            <person name="Stone C."/>
            <person name="Strader C."/>
            <person name="Tesfaye S."/>
            <person name="Thomson T."/>
            <person name="Thoulutsang Y."/>
            <person name="Thoulutsang D."/>
            <person name="Topham K."/>
            <person name="Topping I."/>
            <person name="Tsamla T."/>
            <person name="Vassiliev H."/>
            <person name="Vo A."/>
            <person name="Wangchuk T."/>
            <person name="Wangdi T."/>
            <person name="Weiand M."/>
            <person name="Wilkinson J."/>
            <person name="Wilson A."/>
            <person name="Yadav S."/>
            <person name="Young G."/>
            <person name="Yu Q."/>
            <person name="Zembek L."/>
            <person name="Zhong D."/>
            <person name="Zimmer A."/>
            <person name="Zwirko Z."/>
            <person name="Jaffe D.B."/>
            <person name="Alvarez P."/>
            <person name="Brockman W."/>
            <person name="Butler J."/>
            <person name="Chin C."/>
            <person name="Gnerre S."/>
            <person name="Grabherr M."/>
            <person name="Kleber M."/>
            <person name="Mauceli E."/>
            <person name="MacCallum I."/>
        </authorList>
    </citation>
    <scope>NUCLEOTIDE SEQUENCE [LARGE SCALE GENOMIC DNA]</scope>
    <source>
        <strain evidence="4">white501</strain>
    </source>
</reference>
<dbReference type="GO" id="GO:0032868">
    <property type="term" value="P:response to insulin"/>
    <property type="evidence" value="ECO:0007669"/>
    <property type="project" value="EnsemblMetazoa"/>
</dbReference>
<dbReference type="PROSITE" id="PS50003">
    <property type="entry name" value="PH_DOMAIN"/>
    <property type="match status" value="1"/>
</dbReference>
<dbReference type="GO" id="GO:0045873">
    <property type="term" value="P:negative regulation of sevenless signaling pathway"/>
    <property type="evidence" value="ECO:0007669"/>
    <property type="project" value="EnsemblMetazoa"/>
</dbReference>
<organism evidence="3 4">
    <name type="scientific">Drosophila simulans</name>
    <name type="common">Fruit fly</name>
    <dbReference type="NCBI Taxonomy" id="7240"/>
    <lineage>
        <taxon>Eukaryota</taxon>
        <taxon>Metazoa</taxon>
        <taxon>Ecdysozoa</taxon>
        <taxon>Arthropoda</taxon>
        <taxon>Hexapoda</taxon>
        <taxon>Insecta</taxon>
        <taxon>Pterygota</taxon>
        <taxon>Neoptera</taxon>
        <taxon>Endopterygota</taxon>
        <taxon>Diptera</taxon>
        <taxon>Brachycera</taxon>
        <taxon>Muscomorpha</taxon>
        <taxon>Ephydroidea</taxon>
        <taxon>Drosophilidae</taxon>
        <taxon>Drosophila</taxon>
        <taxon>Sophophora</taxon>
    </lineage>
</organism>
<dbReference type="AlphaFoldDB" id="B4R5T2"/>
<accession>B4R5T2</accession>
<dbReference type="Proteomes" id="UP000000304">
    <property type="component" value="Chromosome X"/>
</dbReference>
<dbReference type="SUPFAM" id="SSF50729">
    <property type="entry name" value="PH domain-like"/>
    <property type="match status" value="1"/>
</dbReference>
<feature type="region of interest" description="Disordered" evidence="1">
    <location>
        <begin position="159"/>
        <end position="178"/>
    </location>
</feature>
<proteinExistence type="predicted"/>
<evidence type="ECO:0000313" key="4">
    <source>
        <dbReference type="Proteomes" id="UP000000304"/>
    </source>
</evidence>
<dbReference type="GO" id="GO:0042059">
    <property type="term" value="P:negative regulation of epidermal growth factor receptor signaling pathway"/>
    <property type="evidence" value="ECO:0007669"/>
    <property type="project" value="EnsemblMetazoa"/>
</dbReference>
<dbReference type="GO" id="GO:0042690">
    <property type="term" value="P:negative regulation of crystal cell differentiation"/>
    <property type="evidence" value="ECO:0007669"/>
    <property type="project" value="EnsemblMetazoa"/>
</dbReference>
<dbReference type="Gene3D" id="2.30.29.30">
    <property type="entry name" value="Pleckstrin-homology domain (PH domain)/Phosphotyrosine-binding domain (PTB)"/>
    <property type="match status" value="1"/>
</dbReference>
<gene>
    <name evidence="3" type="primary">Dsim\GD17280</name>
    <name evidence="3" type="ORF">Dsim_GD17280</name>
</gene>
<dbReference type="InterPro" id="IPR001849">
    <property type="entry name" value="PH_domain"/>
</dbReference>
<dbReference type="GO" id="GO:0030307">
    <property type="term" value="P:positive regulation of cell growth"/>
    <property type="evidence" value="ECO:0007669"/>
    <property type="project" value="EnsemblMetazoa"/>
</dbReference>
<dbReference type="CDD" id="cd13362">
    <property type="entry name" value="PH_PLC_gamma"/>
    <property type="match status" value="1"/>
</dbReference>
<evidence type="ECO:0000256" key="1">
    <source>
        <dbReference type="SAM" id="MobiDB-lite"/>
    </source>
</evidence>
<dbReference type="GO" id="GO:0007298">
    <property type="term" value="P:border follicle cell migration"/>
    <property type="evidence" value="ECO:0007669"/>
    <property type="project" value="EnsemblMetazoa"/>
</dbReference>
<dbReference type="EMBL" id="CM000366">
    <property type="protein sequence ID" value="EDX18082.1"/>
    <property type="molecule type" value="Genomic_DNA"/>
</dbReference>
<protein>
    <submittedName>
        <fullName evidence="3">GD17280</fullName>
    </submittedName>
</protein>
<evidence type="ECO:0000313" key="3">
    <source>
        <dbReference type="EMBL" id="EDX18082.1"/>
    </source>
</evidence>
<keyword evidence="4" id="KW-1185">Reference proteome</keyword>
<feature type="domain" description="PH" evidence="2">
    <location>
        <begin position="20"/>
        <end position="138"/>
    </location>
</feature>